<proteinExistence type="predicted"/>
<dbReference type="OrthoDB" id="9890023at2"/>
<dbReference type="HOGENOM" id="CLU_2317096_0_0_5"/>
<name>M4VEM2_9BACT</name>
<gene>
    <name evidence="2" type="ORF">A11S_1019</name>
</gene>
<evidence type="ECO:0000313" key="3">
    <source>
        <dbReference type="Proteomes" id="UP000011932"/>
    </source>
</evidence>
<evidence type="ECO:0000256" key="1">
    <source>
        <dbReference type="SAM" id="MobiDB-lite"/>
    </source>
</evidence>
<reference evidence="2 3" key="1">
    <citation type="journal article" date="2013" name="ISME J.">
        <title>By their genes ye shall know them: genomic signatures of predatory bacteria.</title>
        <authorList>
            <person name="Pasternak Z."/>
            <person name="Pietrokovski S."/>
            <person name="Rotem O."/>
            <person name="Gophna U."/>
            <person name="Lurie-Weinberger M.N."/>
            <person name="Jurkevitch E."/>
        </authorList>
    </citation>
    <scope>NUCLEOTIDE SEQUENCE [LARGE SCALE GENOMIC DNA]</scope>
    <source>
        <strain evidence="2">EPB</strain>
    </source>
</reference>
<feature type="region of interest" description="Disordered" evidence="1">
    <location>
        <begin position="1"/>
        <end position="21"/>
    </location>
</feature>
<protein>
    <submittedName>
        <fullName evidence="2">Uncharacterized protein</fullName>
    </submittedName>
</protein>
<dbReference type="AlphaFoldDB" id="M4VEM2"/>
<dbReference type="EMBL" id="CP003538">
    <property type="protein sequence ID" value="AGH97837.1"/>
    <property type="molecule type" value="Genomic_DNA"/>
</dbReference>
<organism evidence="2 3">
    <name type="scientific">Micavibrio aeruginosavorus EPB</name>
    <dbReference type="NCBI Taxonomy" id="349215"/>
    <lineage>
        <taxon>Bacteria</taxon>
        <taxon>Pseudomonadati</taxon>
        <taxon>Bdellovibrionota</taxon>
        <taxon>Bdellovibrionia</taxon>
        <taxon>Bdellovibrionales</taxon>
        <taxon>Pseudobdellovibrionaceae</taxon>
        <taxon>Micavibrio</taxon>
    </lineage>
</organism>
<sequence length="101" mass="11313">MSLTIRAQRASKHNAPYARATDNAAAPNYRAILEVDQETTSPSDLLLAFCRVYERAESNLRTAWDKHNQGADIRQVWQAQDRVKLVLEAYEAVSSKGPQPA</sequence>
<dbReference type="RefSeq" id="WP_015467382.1">
    <property type="nucleotide sequence ID" value="NC_020812.1"/>
</dbReference>
<evidence type="ECO:0000313" key="2">
    <source>
        <dbReference type="EMBL" id="AGH97837.1"/>
    </source>
</evidence>
<dbReference type="Proteomes" id="UP000011932">
    <property type="component" value="Chromosome"/>
</dbReference>
<dbReference type="KEGG" id="man:A11S_1019"/>
<accession>M4VEM2</accession>